<dbReference type="SUPFAM" id="SSF142906">
    <property type="entry name" value="YjbR-like"/>
    <property type="match status" value="1"/>
</dbReference>
<dbReference type="InterPro" id="IPR058532">
    <property type="entry name" value="YjbR/MT2646/Rv2570-like"/>
</dbReference>
<gene>
    <name evidence="1" type="ORF">SAMN04489717_2322</name>
</gene>
<evidence type="ECO:0000313" key="2">
    <source>
        <dbReference type="Proteomes" id="UP000198983"/>
    </source>
</evidence>
<dbReference type="AlphaFoldDB" id="A0A1H1R8K5"/>
<dbReference type="Gene3D" id="3.90.1150.30">
    <property type="match status" value="1"/>
</dbReference>
<organism evidence="1 2">
    <name type="scientific">Actinopolymorpha singaporensis</name>
    <dbReference type="NCBI Taxonomy" id="117157"/>
    <lineage>
        <taxon>Bacteria</taxon>
        <taxon>Bacillati</taxon>
        <taxon>Actinomycetota</taxon>
        <taxon>Actinomycetes</taxon>
        <taxon>Propionibacteriales</taxon>
        <taxon>Actinopolymorphaceae</taxon>
        <taxon>Actinopolymorpha</taxon>
    </lineage>
</organism>
<dbReference type="OrthoDB" id="3194910at2"/>
<dbReference type="EMBL" id="LT629732">
    <property type="protein sequence ID" value="SDS32117.1"/>
    <property type="molecule type" value="Genomic_DNA"/>
</dbReference>
<keyword evidence="2" id="KW-1185">Reference proteome</keyword>
<sequence>MAPLAWDEMRTFALAMPRAIEDTPWGELVIKIDHPPRRRGNGLVYGPMFLWLSRPQAPTPAVSVKLRASYDQAVTVGAATPTTMSGLGQWGWLTVPLPHADLDLVRDWIDESYRTVAPKKLLAELDPGAGTDQTEGVRHGHR</sequence>
<dbReference type="InterPro" id="IPR038056">
    <property type="entry name" value="YjbR-like_sf"/>
</dbReference>
<dbReference type="RefSeq" id="WP_092653113.1">
    <property type="nucleotide sequence ID" value="NZ_LT629732.1"/>
</dbReference>
<name>A0A1H1R8K5_9ACTN</name>
<accession>A0A1H1R8K5</accession>
<protein>
    <submittedName>
        <fullName evidence="1">YjbR protein</fullName>
    </submittedName>
</protein>
<dbReference type="Proteomes" id="UP000198983">
    <property type="component" value="Chromosome I"/>
</dbReference>
<reference evidence="1 2" key="1">
    <citation type="submission" date="2016-10" db="EMBL/GenBank/DDBJ databases">
        <authorList>
            <person name="de Groot N.N."/>
        </authorList>
    </citation>
    <scope>NUCLEOTIDE SEQUENCE [LARGE SCALE GENOMIC DNA]</scope>
    <source>
        <strain evidence="1 2">DSM 22024</strain>
    </source>
</reference>
<dbReference type="STRING" id="117157.SAMN04489717_2322"/>
<evidence type="ECO:0000313" key="1">
    <source>
        <dbReference type="EMBL" id="SDS32117.1"/>
    </source>
</evidence>
<dbReference type="Pfam" id="PF04237">
    <property type="entry name" value="YjbR"/>
    <property type="match status" value="1"/>
</dbReference>
<proteinExistence type="predicted"/>